<comment type="function">
    <text evidence="6">Has immunoglobulin-binding and hemagglutination properties, and can bind to mannose. Essential for virulence. May be involved in LPS biosynthesis or polysaccharide transport.</text>
</comment>
<keyword evidence="5" id="KW-0430">Lectin</keyword>
<keyword evidence="4" id="KW-0472">Membrane</keyword>
<reference evidence="9 10" key="1">
    <citation type="journal article" date="2010" name="Science">
        <title>Genomic comparison of the ants Camponotus floridanus and Harpegnathos saltator.</title>
        <authorList>
            <person name="Bonasio R."/>
            <person name="Zhang G."/>
            <person name="Ye C."/>
            <person name="Mutti N.S."/>
            <person name="Fang X."/>
            <person name="Qin N."/>
            <person name="Donahue G."/>
            <person name="Yang P."/>
            <person name="Li Q."/>
            <person name="Li C."/>
            <person name="Zhang P."/>
            <person name="Huang Z."/>
            <person name="Berger S.L."/>
            <person name="Reinberg D."/>
            <person name="Wang J."/>
            <person name="Liebig J."/>
        </authorList>
    </citation>
    <scope>NUCLEOTIDE SEQUENCE [LARGE SCALE GENOMIC DNA]</scope>
    <source>
        <strain evidence="9 10">Hsal</strain>
    </source>
</reference>
<evidence type="ECO:0000313" key="9">
    <source>
        <dbReference type="EMBL" id="AQS41957.1"/>
    </source>
</evidence>
<reference evidence="9 10" key="2">
    <citation type="journal article" date="2016" name="Sci. Rep.">
        <title>The genome of Rhizobiales bacteria in predatory ants reveals urease gene functions but no genes for nitrogen fixation.</title>
        <authorList>
            <person name="Neuvonen M.M."/>
            <person name="Tamarit D."/>
            <person name="Naslund K."/>
            <person name="Liebig J."/>
            <person name="Feldhaar H."/>
            <person name="Moran N.A."/>
            <person name="Guy L."/>
            <person name="Andersson S.G."/>
        </authorList>
    </citation>
    <scope>NUCLEOTIDE SEQUENCE [LARGE SCALE GENOMIC DNA]</scope>
    <source>
        <strain evidence="9 10">Hsal</strain>
    </source>
</reference>
<dbReference type="EMBL" id="CP017315">
    <property type="protein sequence ID" value="AQS41957.1"/>
    <property type="molecule type" value="Genomic_DNA"/>
</dbReference>
<comment type="subcellular location">
    <subcellularLocation>
        <location evidence="1">Membrane</location>
        <topology evidence="1">Single-pass membrane protein</topology>
    </subcellularLocation>
</comment>
<evidence type="ECO:0000256" key="3">
    <source>
        <dbReference type="ARBA" id="ARBA00020552"/>
    </source>
</evidence>
<evidence type="ECO:0000313" key="10">
    <source>
        <dbReference type="Proteomes" id="UP000188912"/>
    </source>
</evidence>
<dbReference type="GO" id="GO:0030246">
    <property type="term" value="F:carbohydrate binding"/>
    <property type="evidence" value="ECO:0007669"/>
    <property type="project" value="UniProtKB-KW"/>
</dbReference>
<keyword evidence="8" id="KW-0732">Signal</keyword>
<feature type="signal peptide" evidence="8">
    <location>
        <begin position="1"/>
        <end position="23"/>
    </location>
</feature>
<name>A0A1U9JVP9_9HYPH</name>
<feature type="chain" id="PRO_5010738377" description="Lectin-like protein BA14k" evidence="8">
    <location>
        <begin position="24"/>
        <end position="112"/>
    </location>
</feature>
<feature type="compositionally biased region" description="Pro residues" evidence="7">
    <location>
        <begin position="57"/>
        <end position="66"/>
    </location>
</feature>
<keyword evidence="4" id="KW-1003">Cell membrane</keyword>
<evidence type="ECO:0000256" key="6">
    <source>
        <dbReference type="ARBA" id="ARBA00025321"/>
    </source>
</evidence>
<evidence type="ECO:0000256" key="5">
    <source>
        <dbReference type="ARBA" id="ARBA00022734"/>
    </source>
</evidence>
<dbReference type="InterPro" id="IPR012413">
    <property type="entry name" value="BA14K"/>
</dbReference>
<sequence length="112" mass="12409">MRRAFYILAGGVFLLFSPAAAMALEIDNPYIRQSPAPLPLPAPGYRQAPTPQRRPYNPKPVSPAAPPSVNTTPNANHIEWCQSRYRSYRLRDNSYVPPSGGGRVPCASPYRQ</sequence>
<gene>
    <name evidence="9" type="ORF">BHV28_12730</name>
</gene>
<dbReference type="KEGG" id="thd:BHV28_12730"/>
<accession>A0A1U9JVP9</accession>
<keyword evidence="10" id="KW-1185">Reference proteome</keyword>
<feature type="region of interest" description="Disordered" evidence="7">
    <location>
        <begin position="92"/>
        <end position="112"/>
    </location>
</feature>
<comment type="similarity">
    <text evidence="2">Belongs to the BA14k family.</text>
</comment>
<protein>
    <recommendedName>
        <fullName evidence="3">Lectin-like protein BA14k</fullName>
    </recommendedName>
</protein>
<feature type="region of interest" description="Disordered" evidence="7">
    <location>
        <begin position="37"/>
        <end position="75"/>
    </location>
</feature>
<proteinExistence type="inferred from homology"/>
<evidence type="ECO:0000256" key="8">
    <source>
        <dbReference type="SAM" id="SignalP"/>
    </source>
</evidence>
<dbReference type="Pfam" id="PF07886">
    <property type="entry name" value="BA14K"/>
    <property type="match status" value="1"/>
</dbReference>
<evidence type="ECO:0000256" key="2">
    <source>
        <dbReference type="ARBA" id="ARBA00010270"/>
    </source>
</evidence>
<evidence type="ECO:0000256" key="4">
    <source>
        <dbReference type="ARBA" id="ARBA00022475"/>
    </source>
</evidence>
<dbReference type="Proteomes" id="UP000188912">
    <property type="component" value="Chromosome"/>
</dbReference>
<dbReference type="GO" id="GO:0016020">
    <property type="term" value="C:membrane"/>
    <property type="evidence" value="ECO:0007669"/>
    <property type="project" value="UniProtKB-SubCell"/>
</dbReference>
<dbReference type="AlphaFoldDB" id="A0A1U9JVP9"/>
<organism evidence="9 10">
    <name type="scientific">Candidatus Tokpelaia hoelldobleri</name>
    <dbReference type="NCBI Taxonomy" id="1902579"/>
    <lineage>
        <taxon>Bacteria</taxon>
        <taxon>Pseudomonadati</taxon>
        <taxon>Pseudomonadota</taxon>
        <taxon>Alphaproteobacteria</taxon>
        <taxon>Hyphomicrobiales</taxon>
        <taxon>Candidatus Tokpelaia</taxon>
    </lineage>
</organism>
<evidence type="ECO:0000256" key="1">
    <source>
        <dbReference type="ARBA" id="ARBA00004167"/>
    </source>
</evidence>
<evidence type="ECO:0000256" key="7">
    <source>
        <dbReference type="SAM" id="MobiDB-lite"/>
    </source>
</evidence>